<dbReference type="InterPro" id="IPR016163">
    <property type="entry name" value="Ald_DH_C"/>
</dbReference>
<proteinExistence type="inferred from homology"/>
<evidence type="ECO:0000256" key="4">
    <source>
        <dbReference type="ARBA" id="ARBA00049194"/>
    </source>
</evidence>
<evidence type="ECO:0000313" key="9">
    <source>
        <dbReference type="Proteomes" id="UP000325945"/>
    </source>
</evidence>
<dbReference type="Gene3D" id="3.40.605.10">
    <property type="entry name" value="Aldehyde Dehydrogenase, Chain A, domain 1"/>
    <property type="match status" value="1"/>
</dbReference>
<dbReference type="Gene3D" id="3.40.309.10">
    <property type="entry name" value="Aldehyde Dehydrogenase, Chain A, domain 2"/>
    <property type="match status" value="1"/>
</dbReference>
<dbReference type="SUPFAM" id="SSF53720">
    <property type="entry name" value="ALDH-like"/>
    <property type="match status" value="1"/>
</dbReference>
<sequence>MVTSTDPVELGLAALTFHHVIDGQLVENQQFDHRRDPRTNAVLWKVPVAGQHELEAAVTAAQNAFRSWSKTSFSERQNVMRQLTSKLRDSKALIAAIVSKETGKSAFMSELEVDHSIAFLEFNSSQQLLDETIQEDTIMKIVKTHSPLGIVAAICPWNFPLVLAVAKVAAALVTGNCVIVKPSPFTPYSILKFAEIARDIIPSGIFQALNGNNTLGEHMTTHPGIDKVSFTGSTATGKKIMESASRTLKRITLELGGNDATIVCPDVDVKKAASEVANGCFFNAGQMCVATKRVYVHEDVYNEFRREFLEAVKAFSLKSLPDLHPIFGPIQNHMQYAIVQEFIQDCKTHGYQIVTGGDAVTPGLFIEPTVVDNPPDNSRVVKDEQFGPIIPLLSWKEEDEVVRRANHTETGLGACVWAKDRDYAEHLGRRLEVGSVWINSYEKPNPVGYFSGHKQSGIGGEWGRQGLLSYCNTQILHIYK</sequence>
<name>A0A5N6X221_9EURO</name>
<evidence type="ECO:0000256" key="2">
    <source>
        <dbReference type="ARBA" id="ARBA00023002"/>
    </source>
</evidence>
<dbReference type="InterPro" id="IPR029510">
    <property type="entry name" value="Ald_DH_CS_GLU"/>
</dbReference>
<keyword evidence="9" id="KW-1185">Reference proteome</keyword>
<dbReference type="InterPro" id="IPR015590">
    <property type="entry name" value="Aldehyde_DH_dom"/>
</dbReference>
<reference evidence="9" key="1">
    <citation type="submission" date="2019-04" db="EMBL/GenBank/DDBJ databases">
        <title>Friends and foes A comparative genomics studyof 23 Aspergillus species from section Flavi.</title>
        <authorList>
            <consortium name="DOE Joint Genome Institute"/>
            <person name="Kjaerbolling I."/>
            <person name="Vesth T."/>
            <person name="Frisvad J.C."/>
            <person name="Nybo J.L."/>
            <person name="Theobald S."/>
            <person name="Kildgaard S."/>
            <person name="Isbrandt T."/>
            <person name="Kuo A."/>
            <person name="Sato A."/>
            <person name="Lyhne E.K."/>
            <person name="Kogle M.E."/>
            <person name="Wiebenga A."/>
            <person name="Kun R.S."/>
            <person name="Lubbers R.J."/>
            <person name="Makela M.R."/>
            <person name="Barry K."/>
            <person name="Chovatia M."/>
            <person name="Clum A."/>
            <person name="Daum C."/>
            <person name="Haridas S."/>
            <person name="He G."/>
            <person name="LaButti K."/>
            <person name="Lipzen A."/>
            <person name="Mondo S."/>
            <person name="Riley R."/>
            <person name="Salamov A."/>
            <person name="Simmons B.A."/>
            <person name="Magnuson J.K."/>
            <person name="Henrissat B."/>
            <person name="Mortensen U.H."/>
            <person name="Larsen T.O."/>
            <person name="Devries R.P."/>
            <person name="Grigoriev I.V."/>
            <person name="Machida M."/>
            <person name="Baker S.E."/>
            <person name="Andersen M.R."/>
        </authorList>
    </citation>
    <scope>NUCLEOTIDE SEQUENCE [LARGE SCALE GENOMIC DNA]</scope>
    <source>
        <strain evidence="9">CBS 130017</strain>
    </source>
</reference>
<accession>A0A5N6X221</accession>
<dbReference type="GO" id="GO:0004029">
    <property type="term" value="F:aldehyde dehydrogenase (NAD+) activity"/>
    <property type="evidence" value="ECO:0007669"/>
    <property type="project" value="UniProtKB-EC"/>
</dbReference>
<dbReference type="InterPro" id="IPR016160">
    <property type="entry name" value="Ald_DH_CS_CYS"/>
</dbReference>
<dbReference type="PANTHER" id="PTHR11699">
    <property type="entry name" value="ALDEHYDE DEHYDROGENASE-RELATED"/>
    <property type="match status" value="1"/>
</dbReference>
<evidence type="ECO:0000259" key="7">
    <source>
        <dbReference type="Pfam" id="PF00171"/>
    </source>
</evidence>
<evidence type="ECO:0000256" key="5">
    <source>
        <dbReference type="PROSITE-ProRule" id="PRU10007"/>
    </source>
</evidence>
<dbReference type="EMBL" id="ML741793">
    <property type="protein sequence ID" value="KAE8327214.1"/>
    <property type="molecule type" value="Genomic_DNA"/>
</dbReference>
<dbReference type="AlphaFoldDB" id="A0A5N6X221"/>
<dbReference type="InterPro" id="IPR016162">
    <property type="entry name" value="Ald_DH_N"/>
</dbReference>
<evidence type="ECO:0000256" key="1">
    <source>
        <dbReference type="ARBA" id="ARBA00009986"/>
    </source>
</evidence>
<protein>
    <recommendedName>
        <fullName evidence="3">aldehyde dehydrogenase (NAD(+))</fullName>
        <ecNumber evidence="3">1.2.1.3</ecNumber>
    </recommendedName>
</protein>
<dbReference type="InterPro" id="IPR044086">
    <property type="entry name" value="LUC3-like"/>
</dbReference>
<evidence type="ECO:0000313" key="8">
    <source>
        <dbReference type="EMBL" id="KAE8327214.1"/>
    </source>
</evidence>
<dbReference type="PROSITE" id="PS00687">
    <property type="entry name" value="ALDEHYDE_DEHYDR_GLU"/>
    <property type="match status" value="1"/>
</dbReference>
<dbReference type="CDD" id="cd07106">
    <property type="entry name" value="ALDH_AldA-AAD23400"/>
    <property type="match status" value="1"/>
</dbReference>
<dbReference type="EC" id="1.2.1.3" evidence="3"/>
<feature type="domain" description="Aldehyde dehydrogenase" evidence="7">
    <location>
        <begin position="34"/>
        <end position="474"/>
    </location>
</feature>
<keyword evidence="2 6" id="KW-0560">Oxidoreductase</keyword>
<evidence type="ECO:0000256" key="3">
    <source>
        <dbReference type="ARBA" id="ARBA00024226"/>
    </source>
</evidence>
<gene>
    <name evidence="8" type="ORF">BDV39DRAFT_215150</name>
</gene>
<organism evidence="8 9">
    <name type="scientific">Aspergillus sergii</name>
    <dbReference type="NCBI Taxonomy" id="1034303"/>
    <lineage>
        <taxon>Eukaryota</taxon>
        <taxon>Fungi</taxon>
        <taxon>Dikarya</taxon>
        <taxon>Ascomycota</taxon>
        <taxon>Pezizomycotina</taxon>
        <taxon>Eurotiomycetes</taxon>
        <taxon>Eurotiomycetidae</taxon>
        <taxon>Eurotiales</taxon>
        <taxon>Aspergillaceae</taxon>
        <taxon>Aspergillus</taxon>
        <taxon>Aspergillus subgen. Circumdati</taxon>
    </lineage>
</organism>
<comment type="similarity">
    <text evidence="1 6">Belongs to the aldehyde dehydrogenase family.</text>
</comment>
<comment type="catalytic activity">
    <reaction evidence="4">
        <text>an aldehyde + NAD(+) + H2O = a carboxylate + NADH + 2 H(+)</text>
        <dbReference type="Rhea" id="RHEA:16185"/>
        <dbReference type="ChEBI" id="CHEBI:15377"/>
        <dbReference type="ChEBI" id="CHEBI:15378"/>
        <dbReference type="ChEBI" id="CHEBI:17478"/>
        <dbReference type="ChEBI" id="CHEBI:29067"/>
        <dbReference type="ChEBI" id="CHEBI:57540"/>
        <dbReference type="ChEBI" id="CHEBI:57945"/>
        <dbReference type="EC" id="1.2.1.3"/>
    </reaction>
</comment>
<dbReference type="PROSITE" id="PS00070">
    <property type="entry name" value="ALDEHYDE_DEHYDR_CYS"/>
    <property type="match status" value="1"/>
</dbReference>
<dbReference type="Pfam" id="PF00171">
    <property type="entry name" value="Aldedh"/>
    <property type="match status" value="1"/>
</dbReference>
<dbReference type="FunFam" id="3.40.605.10:FF:000007">
    <property type="entry name" value="NAD/NADP-dependent betaine aldehyde dehydrogenase"/>
    <property type="match status" value="1"/>
</dbReference>
<dbReference type="InterPro" id="IPR016161">
    <property type="entry name" value="Ald_DH/histidinol_DH"/>
</dbReference>
<feature type="active site" evidence="5">
    <location>
        <position position="254"/>
    </location>
</feature>
<evidence type="ECO:0000256" key="6">
    <source>
        <dbReference type="RuleBase" id="RU003345"/>
    </source>
</evidence>
<dbReference type="Proteomes" id="UP000325945">
    <property type="component" value="Unassembled WGS sequence"/>
</dbReference>